<keyword evidence="16" id="KW-1185">Reference proteome</keyword>
<dbReference type="PRINTS" id="PR00385">
    <property type="entry name" value="P450"/>
</dbReference>
<dbReference type="AlphaFoldDB" id="A0A7R9FQJ2"/>
<dbReference type="InterPro" id="IPR050476">
    <property type="entry name" value="Insect_CytP450_Detox"/>
</dbReference>
<reference evidence="15" key="1">
    <citation type="submission" date="2020-11" db="EMBL/GenBank/DDBJ databases">
        <authorList>
            <person name="Tran Van P."/>
        </authorList>
    </citation>
    <scope>NUCLEOTIDE SEQUENCE</scope>
</reference>
<comment type="cofactor">
    <cofactor evidence="1 13">
        <name>heme</name>
        <dbReference type="ChEBI" id="CHEBI:30413"/>
    </cofactor>
</comment>
<proteinExistence type="inferred from homology"/>
<keyword evidence="12" id="KW-0472">Membrane</keyword>
<dbReference type="GO" id="GO:0004497">
    <property type="term" value="F:monooxygenase activity"/>
    <property type="evidence" value="ECO:0007669"/>
    <property type="project" value="UniProtKB-KW"/>
</dbReference>
<dbReference type="EMBL" id="CAJPEV010003339">
    <property type="protein sequence ID" value="CAG0899533.1"/>
    <property type="molecule type" value="Genomic_DNA"/>
</dbReference>
<dbReference type="PANTHER" id="PTHR24292">
    <property type="entry name" value="CYTOCHROME P450"/>
    <property type="match status" value="1"/>
</dbReference>
<protein>
    <recommendedName>
        <fullName evidence="17">Cytochrome P450</fullName>
    </recommendedName>
</protein>
<evidence type="ECO:0000256" key="3">
    <source>
        <dbReference type="ARBA" id="ARBA00004406"/>
    </source>
</evidence>
<dbReference type="OrthoDB" id="2789670at2759"/>
<evidence type="ECO:0000313" key="15">
    <source>
        <dbReference type="EMBL" id="CAD7251176.1"/>
    </source>
</evidence>
<evidence type="ECO:0000256" key="6">
    <source>
        <dbReference type="ARBA" id="ARBA00022723"/>
    </source>
</evidence>
<dbReference type="PANTHER" id="PTHR24292:SF54">
    <property type="entry name" value="CYP9F3-RELATED"/>
    <property type="match status" value="1"/>
</dbReference>
<sequence length="380" mass="43774">MRTDEQWKAVRSLLGPGFTGRRMKNTVDMFLECAKNLTKMLKRDGEEGKKGLDLSRYFSSFAFDVFASYGFGLEVSSMEDAENPFVKMANRIFCTESFNNPLITIALAFPEIASYVDMFPPDVNDFFVNTIKDIIDIRKQNLDAGTRKDYIDLILQAIEKLTGNEEYKQIGITPKLLREQLIFFFIVGYDSVKTAMSSTSYYFALHPDIQSQVRMEILDAIKETDGEIRHETLSKLPLFDACIAESMRLICPLNRLERVAKLDFHYKNIVIPKGAVIQIPLYALHREPEEFPDPEEWKPERFLEGNKTHDPYAYLPFGSGPRICIGQRLSQEIVHYAMVHILREMEIVRTPETPEKPEFHPGYRVAIQPINIVLGFRPLH</sequence>
<dbReference type="PROSITE" id="PS00086">
    <property type="entry name" value="CYTOCHROME_P450"/>
    <property type="match status" value="1"/>
</dbReference>
<keyword evidence="8" id="KW-0492">Microsome</keyword>
<dbReference type="GO" id="GO:0016705">
    <property type="term" value="F:oxidoreductase activity, acting on paired donors, with incorporation or reduction of molecular oxygen"/>
    <property type="evidence" value="ECO:0007669"/>
    <property type="project" value="InterPro"/>
</dbReference>
<dbReference type="InterPro" id="IPR002401">
    <property type="entry name" value="Cyt_P450_E_grp-I"/>
</dbReference>
<dbReference type="Pfam" id="PF00067">
    <property type="entry name" value="p450"/>
    <property type="match status" value="1"/>
</dbReference>
<keyword evidence="5 13" id="KW-0349">Heme</keyword>
<dbReference type="InterPro" id="IPR036396">
    <property type="entry name" value="Cyt_P450_sf"/>
</dbReference>
<evidence type="ECO:0000256" key="4">
    <source>
        <dbReference type="ARBA" id="ARBA00010617"/>
    </source>
</evidence>
<evidence type="ECO:0000256" key="14">
    <source>
        <dbReference type="RuleBase" id="RU000461"/>
    </source>
</evidence>
<dbReference type="EMBL" id="LR902856">
    <property type="protein sequence ID" value="CAD7251176.1"/>
    <property type="molecule type" value="Genomic_DNA"/>
</dbReference>
<dbReference type="GO" id="GO:0005506">
    <property type="term" value="F:iron ion binding"/>
    <property type="evidence" value="ECO:0007669"/>
    <property type="project" value="InterPro"/>
</dbReference>
<dbReference type="Proteomes" id="UP000677054">
    <property type="component" value="Unassembled WGS sequence"/>
</dbReference>
<dbReference type="Gene3D" id="1.10.630.10">
    <property type="entry name" value="Cytochrome P450"/>
    <property type="match status" value="1"/>
</dbReference>
<keyword evidence="6 13" id="KW-0479">Metal-binding</keyword>
<accession>A0A7R9FQJ2</accession>
<keyword evidence="10 13" id="KW-0408">Iron</keyword>
<evidence type="ECO:0000256" key="1">
    <source>
        <dbReference type="ARBA" id="ARBA00001971"/>
    </source>
</evidence>
<comment type="subcellular location">
    <subcellularLocation>
        <location evidence="3">Endoplasmic reticulum membrane</location>
        <topology evidence="3">Peripheral membrane protein</topology>
    </subcellularLocation>
    <subcellularLocation>
        <location evidence="2">Microsome membrane</location>
        <topology evidence="2">Peripheral membrane protein</topology>
    </subcellularLocation>
</comment>
<dbReference type="GO" id="GO:0005789">
    <property type="term" value="C:endoplasmic reticulum membrane"/>
    <property type="evidence" value="ECO:0007669"/>
    <property type="project" value="UniProtKB-SubCell"/>
</dbReference>
<keyword evidence="11 14" id="KW-0503">Monooxygenase</keyword>
<evidence type="ECO:0000256" key="13">
    <source>
        <dbReference type="PIRSR" id="PIRSR602401-1"/>
    </source>
</evidence>
<keyword evidence="7" id="KW-0256">Endoplasmic reticulum</keyword>
<organism evidence="15">
    <name type="scientific">Darwinula stevensoni</name>
    <dbReference type="NCBI Taxonomy" id="69355"/>
    <lineage>
        <taxon>Eukaryota</taxon>
        <taxon>Metazoa</taxon>
        <taxon>Ecdysozoa</taxon>
        <taxon>Arthropoda</taxon>
        <taxon>Crustacea</taxon>
        <taxon>Oligostraca</taxon>
        <taxon>Ostracoda</taxon>
        <taxon>Podocopa</taxon>
        <taxon>Podocopida</taxon>
        <taxon>Darwinulocopina</taxon>
        <taxon>Darwinuloidea</taxon>
        <taxon>Darwinulidae</taxon>
        <taxon>Darwinula</taxon>
    </lineage>
</organism>
<comment type="similarity">
    <text evidence="4 14">Belongs to the cytochrome P450 family.</text>
</comment>
<dbReference type="GO" id="GO:0020037">
    <property type="term" value="F:heme binding"/>
    <property type="evidence" value="ECO:0007669"/>
    <property type="project" value="InterPro"/>
</dbReference>
<dbReference type="InterPro" id="IPR001128">
    <property type="entry name" value="Cyt_P450"/>
</dbReference>
<evidence type="ECO:0000256" key="11">
    <source>
        <dbReference type="ARBA" id="ARBA00023033"/>
    </source>
</evidence>
<evidence type="ECO:0000256" key="7">
    <source>
        <dbReference type="ARBA" id="ARBA00022824"/>
    </source>
</evidence>
<dbReference type="SUPFAM" id="SSF48264">
    <property type="entry name" value="Cytochrome P450"/>
    <property type="match status" value="1"/>
</dbReference>
<evidence type="ECO:0000256" key="5">
    <source>
        <dbReference type="ARBA" id="ARBA00022617"/>
    </source>
</evidence>
<evidence type="ECO:0000256" key="10">
    <source>
        <dbReference type="ARBA" id="ARBA00023004"/>
    </source>
</evidence>
<feature type="binding site" description="axial binding residue" evidence="13">
    <location>
        <position position="324"/>
    </location>
    <ligand>
        <name>heme</name>
        <dbReference type="ChEBI" id="CHEBI:30413"/>
    </ligand>
    <ligandPart>
        <name>Fe</name>
        <dbReference type="ChEBI" id="CHEBI:18248"/>
    </ligandPart>
</feature>
<evidence type="ECO:0000256" key="8">
    <source>
        <dbReference type="ARBA" id="ARBA00022848"/>
    </source>
</evidence>
<name>A0A7R9FQJ2_9CRUS</name>
<dbReference type="PRINTS" id="PR00463">
    <property type="entry name" value="EP450I"/>
</dbReference>
<evidence type="ECO:0000256" key="2">
    <source>
        <dbReference type="ARBA" id="ARBA00004174"/>
    </source>
</evidence>
<evidence type="ECO:0008006" key="17">
    <source>
        <dbReference type="Google" id="ProtNLM"/>
    </source>
</evidence>
<dbReference type="FunFam" id="1.10.630.10:FF:000182">
    <property type="entry name" value="Cytochrome P450 3A4"/>
    <property type="match status" value="1"/>
</dbReference>
<keyword evidence="9 14" id="KW-0560">Oxidoreductase</keyword>
<dbReference type="InterPro" id="IPR017972">
    <property type="entry name" value="Cyt_P450_CS"/>
</dbReference>
<evidence type="ECO:0000313" key="16">
    <source>
        <dbReference type="Proteomes" id="UP000677054"/>
    </source>
</evidence>
<evidence type="ECO:0000256" key="9">
    <source>
        <dbReference type="ARBA" id="ARBA00023002"/>
    </source>
</evidence>
<evidence type="ECO:0000256" key="12">
    <source>
        <dbReference type="ARBA" id="ARBA00023136"/>
    </source>
</evidence>
<gene>
    <name evidence="15" type="ORF">DSTB1V02_LOCUS10943</name>
</gene>